<evidence type="ECO:0000313" key="2">
    <source>
        <dbReference type="Proteomes" id="UP000518605"/>
    </source>
</evidence>
<comment type="caution">
    <text evidence="1">The sequence shown here is derived from an EMBL/GenBank/DDBJ whole genome shotgun (WGS) entry which is preliminary data.</text>
</comment>
<dbReference type="RefSeq" id="WP_183566160.1">
    <property type="nucleotide sequence ID" value="NZ_CBCSLB010000012.1"/>
</dbReference>
<organism evidence="1 2">
    <name type="scientific">Paenibacillus endophyticus</name>
    <dbReference type="NCBI Taxonomy" id="1294268"/>
    <lineage>
        <taxon>Bacteria</taxon>
        <taxon>Bacillati</taxon>
        <taxon>Bacillota</taxon>
        <taxon>Bacilli</taxon>
        <taxon>Bacillales</taxon>
        <taxon>Paenibacillaceae</taxon>
        <taxon>Paenibacillus</taxon>
    </lineage>
</organism>
<keyword evidence="2" id="KW-1185">Reference proteome</keyword>
<sequence length="50" mass="5583">MLYWMILGGLFLAGGAYVMLNGAKLVKEDNILQDKMTQIYSTDSQKDIPS</sequence>
<dbReference type="EMBL" id="JACHXW010000012">
    <property type="protein sequence ID" value="MBB3153831.1"/>
    <property type="molecule type" value="Genomic_DNA"/>
</dbReference>
<evidence type="ECO:0000313" key="1">
    <source>
        <dbReference type="EMBL" id="MBB3153831.1"/>
    </source>
</evidence>
<dbReference type="AlphaFoldDB" id="A0A7W5C9W4"/>
<dbReference type="Proteomes" id="UP000518605">
    <property type="component" value="Unassembled WGS sequence"/>
</dbReference>
<name>A0A7W5C9W4_9BACL</name>
<accession>A0A7W5C9W4</accession>
<gene>
    <name evidence="1" type="ORF">FHS16_003906</name>
</gene>
<reference evidence="1 2" key="1">
    <citation type="submission" date="2020-08" db="EMBL/GenBank/DDBJ databases">
        <title>Genomic Encyclopedia of Type Strains, Phase III (KMG-III): the genomes of soil and plant-associated and newly described type strains.</title>
        <authorList>
            <person name="Whitman W."/>
        </authorList>
    </citation>
    <scope>NUCLEOTIDE SEQUENCE [LARGE SCALE GENOMIC DNA]</scope>
    <source>
        <strain evidence="1 2">CECT 8234</strain>
    </source>
</reference>
<proteinExistence type="predicted"/>
<protein>
    <submittedName>
        <fullName evidence="1">Uncharacterized protein</fullName>
    </submittedName>
</protein>